<feature type="domain" description="PurM-like N-terminal" evidence="12">
    <location>
        <begin position="86"/>
        <end position="182"/>
    </location>
</feature>
<evidence type="ECO:0000256" key="7">
    <source>
        <dbReference type="ARBA" id="ARBA00022840"/>
    </source>
</evidence>
<dbReference type="SUPFAM" id="SSF56042">
    <property type="entry name" value="PurM C-terminal domain-like"/>
    <property type="match status" value="1"/>
</dbReference>
<evidence type="ECO:0000259" key="13">
    <source>
        <dbReference type="Pfam" id="PF02769"/>
    </source>
</evidence>
<keyword evidence="6" id="KW-0547">Nucleotide-binding</keyword>
<sequence>MGCARRSSLRRAKTGRSIPAVRVHGVDVDRVRFPAARQNMYNPIKPYKYKILRAIERTWKTPHIEVHRGVYPTFKKKFRYPEVDHTDGIGTKGFYHWRAGTFKSAVLDALAMNLNDLALVRATPYKLSNHITVPVEDERIFKIIQAVVAECRNRKIAVVGGENSFHNNLEGLDISMTVSGFVKKPQPNEFKDGDVLVGLKSSGLHSNGMTTVRRIFGKARRPEFTVPTKIYLDNLLKFMEKHTVHGMMHITGGAFAKLKDILGSNNAIIRPQRKLMPQKIFFDLYKRGISSREMYTTFNCGIGFVLSVPQNEGKAALQELPGAAIVGEVVHGHGRVKIMSAFDGKVLML</sequence>
<dbReference type="PANTHER" id="PTHR10520">
    <property type="entry name" value="TRIFUNCTIONAL PURINE BIOSYNTHETIC PROTEIN ADENOSINE-3-RELATED"/>
    <property type="match status" value="1"/>
</dbReference>
<evidence type="ECO:0000256" key="11">
    <source>
        <dbReference type="ARBA" id="ARBA00049057"/>
    </source>
</evidence>
<evidence type="ECO:0000256" key="2">
    <source>
        <dbReference type="ARBA" id="ARBA00010280"/>
    </source>
</evidence>
<evidence type="ECO:0000256" key="8">
    <source>
        <dbReference type="ARBA" id="ARBA00031908"/>
    </source>
</evidence>
<dbReference type="Pfam" id="PF00586">
    <property type="entry name" value="AIRS"/>
    <property type="match status" value="1"/>
</dbReference>
<dbReference type="SUPFAM" id="SSF55326">
    <property type="entry name" value="PurM N-terminal domain-like"/>
    <property type="match status" value="1"/>
</dbReference>
<evidence type="ECO:0000256" key="1">
    <source>
        <dbReference type="ARBA" id="ARBA00004686"/>
    </source>
</evidence>
<dbReference type="AlphaFoldDB" id="A0A0G1XY31"/>
<evidence type="ECO:0000256" key="3">
    <source>
        <dbReference type="ARBA" id="ARBA00013047"/>
    </source>
</evidence>
<evidence type="ECO:0000256" key="5">
    <source>
        <dbReference type="ARBA" id="ARBA00022598"/>
    </source>
</evidence>
<dbReference type="GO" id="GO:0046084">
    <property type="term" value="P:adenine biosynthetic process"/>
    <property type="evidence" value="ECO:0007669"/>
    <property type="project" value="TreeGrafter"/>
</dbReference>
<evidence type="ECO:0000256" key="6">
    <source>
        <dbReference type="ARBA" id="ARBA00022741"/>
    </source>
</evidence>
<dbReference type="GO" id="GO:0005524">
    <property type="term" value="F:ATP binding"/>
    <property type="evidence" value="ECO:0007669"/>
    <property type="project" value="UniProtKB-KW"/>
</dbReference>
<evidence type="ECO:0000256" key="4">
    <source>
        <dbReference type="ARBA" id="ARBA00020367"/>
    </source>
</evidence>
<dbReference type="InterPro" id="IPR036676">
    <property type="entry name" value="PurM-like_C_sf"/>
</dbReference>
<dbReference type="GO" id="GO:0004641">
    <property type="term" value="F:phosphoribosylformylglycinamidine cyclo-ligase activity"/>
    <property type="evidence" value="ECO:0007669"/>
    <property type="project" value="UniProtKB-EC"/>
</dbReference>
<dbReference type="PANTHER" id="PTHR10520:SF12">
    <property type="entry name" value="TRIFUNCTIONAL PURINE BIOSYNTHETIC PROTEIN ADENOSINE-3"/>
    <property type="match status" value="1"/>
</dbReference>
<dbReference type="GO" id="GO:0005829">
    <property type="term" value="C:cytosol"/>
    <property type="evidence" value="ECO:0007669"/>
    <property type="project" value="TreeGrafter"/>
</dbReference>
<protein>
    <recommendedName>
        <fullName evidence="4">Phosphoribosylformylglycinamidine cyclo-ligase</fullName>
        <ecNumber evidence="3">6.3.3.1</ecNumber>
    </recommendedName>
    <alternativeName>
        <fullName evidence="9">AIR synthase</fullName>
    </alternativeName>
    <alternativeName>
        <fullName evidence="10">AIRS</fullName>
    </alternativeName>
    <alternativeName>
        <fullName evidence="8">Phosphoribosyl-aminoimidazole synthetase</fullName>
    </alternativeName>
</protein>
<keyword evidence="5 14" id="KW-0436">Ligase</keyword>
<dbReference type="UniPathway" id="UPA00074">
    <property type="reaction ID" value="UER00129"/>
</dbReference>
<organism evidence="14 15">
    <name type="scientific">Candidatus Adlerbacteria bacterium GW2011_GWA1_54_10</name>
    <dbReference type="NCBI Taxonomy" id="1618605"/>
    <lineage>
        <taxon>Bacteria</taxon>
        <taxon>Candidatus Adleribacteriota</taxon>
    </lineage>
</organism>
<dbReference type="EMBL" id="LCRO01000002">
    <property type="protein sequence ID" value="KKW35911.1"/>
    <property type="molecule type" value="Genomic_DNA"/>
</dbReference>
<reference evidence="14 15" key="1">
    <citation type="journal article" date="2015" name="Nature">
        <title>rRNA introns, odd ribosomes, and small enigmatic genomes across a large radiation of phyla.</title>
        <authorList>
            <person name="Brown C.T."/>
            <person name="Hug L.A."/>
            <person name="Thomas B.C."/>
            <person name="Sharon I."/>
            <person name="Castelle C.J."/>
            <person name="Singh A."/>
            <person name="Wilkins M.J."/>
            <person name="Williams K.H."/>
            <person name="Banfield J.F."/>
        </authorList>
    </citation>
    <scope>NUCLEOTIDE SEQUENCE [LARGE SCALE GENOMIC DNA]</scope>
</reference>
<comment type="catalytic activity">
    <reaction evidence="11">
        <text>2-formamido-N(1)-(5-O-phospho-beta-D-ribosyl)acetamidine + ATP = 5-amino-1-(5-phospho-beta-D-ribosyl)imidazole + ADP + phosphate + H(+)</text>
        <dbReference type="Rhea" id="RHEA:23032"/>
        <dbReference type="ChEBI" id="CHEBI:15378"/>
        <dbReference type="ChEBI" id="CHEBI:30616"/>
        <dbReference type="ChEBI" id="CHEBI:43474"/>
        <dbReference type="ChEBI" id="CHEBI:137981"/>
        <dbReference type="ChEBI" id="CHEBI:147287"/>
        <dbReference type="ChEBI" id="CHEBI:456216"/>
        <dbReference type="EC" id="6.3.3.1"/>
    </reaction>
</comment>
<comment type="similarity">
    <text evidence="2">Belongs to the AIR synthase family.</text>
</comment>
<dbReference type="InterPro" id="IPR036921">
    <property type="entry name" value="PurM-like_N_sf"/>
</dbReference>
<feature type="domain" description="PurM-like C-terminal" evidence="13">
    <location>
        <begin position="191"/>
        <end position="335"/>
    </location>
</feature>
<dbReference type="InterPro" id="IPR010918">
    <property type="entry name" value="PurM-like_C_dom"/>
</dbReference>
<dbReference type="GO" id="GO:0004637">
    <property type="term" value="F:phosphoribosylamine-glycine ligase activity"/>
    <property type="evidence" value="ECO:0007669"/>
    <property type="project" value="TreeGrafter"/>
</dbReference>
<evidence type="ECO:0000259" key="12">
    <source>
        <dbReference type="Pfam" id="PF00586"/>
    </source>
</evidence>
<accession>A0A0G1XY31</accession>
<evidence type="ECO:0000313" key="15">
    <source>
        <dbReference type="Proteomes" id="UP000034740"/>
    </source>
</evidence>
<comment type="pathway">
    <text evidence="1">Purine metabolism; IMP biosynthesis via de novo pathway; 5-amino-1-(5-phospho-D-ribosyl)imidazole from N(2)-formyl-N(1)-(5-phospho-D-ribosyl)glycinamide: step 2/2.</text>
</comment>
<evidence type="ECO:0000313" key="14">
    <source>
        <dbReference type="EMBL" id="KKW35911.1"/>
    </source>
</evidence>
<dbReference type="PATRIC" id="fig|1618605.3.peg.151"/>
<comment type="caution">
    <text evidence="14">The sequence shown here is derived from an EMBL/GenBank/DDBJ whole genome shotgun (WGS) entry which is preliminary data.</text>
</comment>
<name>A0A0G1XY31_9BACT</name>
<dbReference type="InterPro" id="IPR004733">
    <property type="entry name" value="PurM_cligase"/>
</dbReference>
<dbReference type="Pfam" id="PF02769">
    <property type="entry name" value="AIRS_C"/>
    <property type="match status" value="1"/>
</dbReference>
<dbReference type="EC" id="6.3.3.1" evidence="3"/>
<dbReference type="Gene3D" id="3.90.650.10">
    <property type="entry name" value="PurM-like C-terminal domain"/>
    <property type="match status" value="1"/>
</dbReference>
<evidence type="ECO:0000256" key="9">
    <source>
        <dbReference type="ARBA" id="ARBA00032931"/>
    </source>
</evidence>
<dbReference type="Gene3D" id="3.30.1330.10">
    <property type="entry name" value="PurM-like, N-terminal domain"/>
    <property type="match status" value="1"/>
</dbReference>
<dbReference type="Proteomes" id="UP000034740">
    <property type="component" value="Unassembled WGS sequence"/>
</dbReference>
<dbReference type="GO" id="GO:0006189">
    <property type="term" value="P:'de novo' IMP biosynthetic process"/>
    <property type="evidence" value="ECO:0007669"/>
    <property type="project" value="UniProtKB-UniPathway"/>
</dbReference>
<keyword evidence="7" id="KW-0067">ATP-binding</keyword>
<dbReference type="InterPro" id="IPR016188">
    <property type="entry name" value="PurM-like_N"/>
</dbReference>
<gene>
    <name evidence="14" type="ORF">UY83_C0002G0068</name>
</gene>
<proteinExistence type="inferred from homology"/>
<evidence type="ECO:0000256" key="10">
    <source>
        <dbReference type="ARBA" id="ARBA00033093"/>
    </source>
</evidence>